<evidence type="ECO:0000256" key="4">
    <source>
        <dbReference type="ARBA" id="ARBA00022801"/>
    </source>
</evidence>
<dbReference type="PANTHER" id="PTHR43758:SF2">
    <property type="entry name" value="OXIDIZED PURINE NUCLEOSIDE TRIPHOSPHATE HYDROLASE"/>
    <property type="match status" value="1"/>
</dbReference>
<keyword evidence="8" id="KW-1185">Reference proteome</keyword>
<dbReference type="PROSITE" id="PS00893">
    <property type="entry name" value="NUDIX_BOX"/>
    <property type="match status" value="1"/>
</dbReference>
<feature type="domain" description="Nudix hydrolase" evidence="6">
    <location>
        <begin position="11"/>
        <end position="141"/>
    </location>
</feature>
<dbReference type="InterPro" id="IPR020084">
    <property type="entry name" value="NUDIX_hydrolase_CS"/>
</dbReference>
<evidence type="ECO:0000259" key="6">
    <source>
        <dbReference type="PROSITE" id="PS51462"/>
    </source>
</evidence>
<evidence type="ECO:0000256" key="1">
    <source>
        <dbReference type="ARBA" id="ARBA00001946"/>
    </source>
</evidence>
<evidence type="ECO:0000256" key="3">
    <source>
        <dbReference type="ARBA" id="ARBA00022723"/>
    </source>
</evidence>
<reference evidence="7" key="1">
    <citation type="submission" date="2009-10" db="EMBL/GenBank/DDBJ databases">
        <title>Complete sequence of Fibrobacter succinogenes subsp. succinogenes S85.</title>
        <authorList>
            <consortium name="US DOE Joint Genome Institute"/>
            <person name="Lucas S."/>
            <person name="Copeland A."/>
            <person name="Lapidus A."/>
            <person name="Glavina del Rio T."/>
            <person name="Tice H."/>
            <person name="Bruce D."/>
            <person name="Goodwin L."/>
            <person name="Pitluck S."/>
            <person name="Chertkov O."/>
            <person name="Detter J.C."/>
            <person name="Han C."/>
            <person name="Tapia R."/>
            <person name="Larimer F."/>
            <person name="Land M."/>
            <person name="Hauser L."/>
            <person name="Kyrpides N."/>
            <person name="Mikhailova N."/>
            <person name="Weimer P.J."/>
            <person name="Stevenson D.M."/>
            <person name="Boyum J."/>
            <person name="Brumm P.I."/>
            <person name="Mead D."/>
        </authorList>
    </citation>
    <scope>NUCLEOTIDE SEQUENCE [LARGE SCALE GENOMIC DNA]</scope>
    <source>
        <strain evidence="7">S85</strain>
    </source>
</reference>
<name>A0ABM5LER2_FIBSS</name>
<dbReference type="SUPFAM" id="SSF55811">
    <property type="entry name" value="Nudix"/>
    <property type="match status" value="1"/>
</dbReference>
<evidence type="ECO:0000256" key="5">
    <source>
        <dbReference type="ARBA" id="ARBA00022842"/>
    </source>
</evidence>
<evidence type="ECO:0000313" key="8">
    <source>
        <dbReference type="Proteomes" id="UP000001497"/>
    </source>
</evidence>
<dbReference type="InterPro" id="IPR015797">
    <property type="entry name" value="NUDIX_hydrolase-like_dom_sf"/>
</dbReference>
<protein>
    <submittedName>
        <fullName evidence="7">NUDIX hydrolase</fullName>
    </submittedName>
</protein>
<dbReference type="PANTHER" id="PTHR43758">
    <property type="entry name" value="7,8-DIHYDRO-8-OXOGUANINE TRIPHOSPHATASE"/>
    <property type="match status" value="1"/>
</dbReference>
<dbReference type="Proteomes" id="UP000001497">
    <property type="component" value="Chromosome"/>
</dbReference>
<dbReference type="CDD" id="cd18886">
    <property type="entry name" value="NUDIX_MutT_Nudt1"/>
    <property type="match status" value="1"/>
</dbReference>
<keyword evidence="3" id="KW-0479">Metal-binding</keyword>
<evidence type="ECO:0000256" key="2">
    <source>
        <dbReference type="ARBA" id="ARBA00005582"/>
    </source>
</evidence>
<dbReference type="Gene3D" id="3.90.79.10">
    <property type="entry name" value="Nucleoside Triphosphate Pyrophosphohydrolase"/>
    <property type="match status" value="1"/>
</dbReference>
<keyword evidence="5" id="KW-0460">Magnesium</keyword>
<dbReference type="PRINTS" id="PR01402">
    <property type="entry name" value="MUTATORMUTX"/>
</dbReference>
<dbReference type="Pfam" id="PF00293">
    <property type="entry name" value="NUDIX"/>
    <property type="match status" value="1"/>
</dbReference>
<proteinExistence type="inferred from homology"/>
<dbReference type="EMBL" id="CP001792">
    <property type="protein sequence ID" value="ACX73987.1"/>
    <property type="molecule type" value="Genomic_DNA"/>
</dbReference>
<accession>A0ABM5LER2</accession>
<gene>
    <name evidence="7" type="ordered locus">Fisuc_0375</name>
</gene>
<dbReference type="InterPro" id="IPR000086">
    <property type="entry name" value="NUDIX_hydrolase_dom"/>
</dbReference>
<sequence>MCLKANNSIFSRMINTTLCYIEQDGKYLLLHRIKKKNDINKDKWIGIGGKFEEWESPEDCIHREALEETGLTLIRPKYRGIVTFISDGMDQTEFMHLFTATEFTGSIKDCDEGVLEWVDKQKVKELPHWDGDLIFLALLERGEPFFSLKLTYKGSTLTEALLNETPVTLQDFL</sequence>
<comment type="similarity">
    <text evidence="2">Belongs to the Nudix hydrolase family.</text>
</comment>
<comment type="cofactor">
    <cofactor evidence="1">
        <name>Mg(2+)</name>
        <dbReference type="ChEBI" id="CHEBI:18420"/>
    </cofactor>
</comment>
<dbReference type="PROSITE" id="PS51462">
    <property type="entry name" value="NUDIX"/>
    <property type="match status" value="1"/>
</dbReference>
<dbReference type="GO" id="GO:0016787">
    <property type="term" value="F:hydrolase activity"/>
    <property type="evidence" value="ECO:0007669"/>
    <property type="project" value="UniProtKB-KW"/>
</dbReference>
<keyword evidence="4 7" id="KW-0378">Hydrolase</keyword>
<dbReference type="InterPro" id="IPR003562">
    <property type="entry name" value="Mutator_MutX_prot"/>
</dbReference>
<organism evidence="7 8">
    <name type="scientific">Fibrobacter succinogenes (strain ATCC 19169 / S85)</name>
    <dbReference type="NCBI Taxonomy" id="59374"/>
    <lineage>
        <taxon>Bacteria</taxon>
        <taxon>Pseudomonadati</taxon>
        <taxon>Fibrobacterota</taxon>
        <taxon>Fibrobacteria</taxon>
        <taxon>Fibrobacterales</taxon>
        <taxon>Fibrobacteraceae</taxon>
        <taxon>Fibrobacter</taxon>
    </lineage>
</organism>
<evidence type="ECO:0000313" key="7">
    <source>
        <dbReference type="EMBL" id="ACX73987.1"/>
    </source>
</evidence>